<reference evidence="1" key="1">
    <citation type="journal article" date="2021" name="Mol. Ecol. Resour.">
        <title>Apolygus lucorum genome provides insights into omnivorousness and mesophyll feeding.</title>
        <authorList>
            <person name="Liu Y."/>
            <person name="Liu H."/>
            <person name="Wang H."/>
            <person name="Huang T."/>
            <person name="Liu B."/>
            <person name="Yang B."/>
            <person name="Yin L."/>
            <person name="Li B."/>
            <person name="Zhang Y."/>
            <person name="Zhang S."/>
            <person name="Jiang F."/>
            <person name="Zhang X."/>
            <person name="Ren Y."/>
            <person name="Wang B."/>
            <person name="Wang S."/>
            <person name="Lu Y."/>
            <person name="Wu K."/>
            <person name="Fan W."/>
            <person name="Wang G."/>
        </authorList>
    </citation>
    <scope>NUCLEOTIDE SEQUENCE</scope>
    <source>
        <strain evidence="1">12Hb</strain>
    </source>
</reference>
<sequence>MADDYECIFCDSDFSSDYRVRCHLENKHDWDVLTYWANKQFSRPEKVTSCGYCNMGLGDSFDDFLHHALSSCDEVSYYPRKMILVNTMSNALEYACAAAKNRPRGVLRAAPDWGLTTIENVDIAAVSSMSKQLILVCAAAPWDMNIPCVHREKLQTLFDVKCLFTQQGFSCHIYSVEVGARGIVSKNVFGYLRDLGTPEPSVQLTVRGVIRAIIEESESLLRAMPVAQQFFQSPFSP</sequence>
<proteinExistence type="predicted"/>
<accession>A0A6A4IU81</accession>
<evidence type="ECO:0000313" key="2">
    <source>
        <dbReference type="Proteomes" id="UP000466442"/>
    </source>
</evidence>
<dbReference type="EMBL" id="WIXP02000015">
    <property type="protein sequence ID" value="KAF6198794.1"/>
    <property type="molecule type" value="Genomic_DNA"/>
</dbReference>
<comment type="caution">
    <text evidence="1">The sequence shown here is derived from an EMBL/GenBank/DDBJ whole genome shotgun (WGS) entry which is preliminary data.</text>
</comment>
<name>A0A6A4IU81_APOLU</name>
<organism evidence="1 2">
    <name type="scientific">Apolygus lucorum</name>
    <name type="common">Small green plant bug</name>
    <name type="synonym">Lygocoris lucorum</name>
    <dbReference type="NCBI Taxonomy" id="248454"/>
    <lineage>
        <taxon>Eukaryota</taxon>
        <taxon>Metazoa</taxon>
        <taxon>Ecdysozoa</taxon>
        <taxon>Arthropoda</taxon>
        <taxon>Hexapoda</taxon>
        <taxon>Insecta</taxon>
        <taxon>Pterygota</taxon>
        <taxon>Neoptera</taxon>
        <taxon>Paraneoptera</taxon>
        <taxon>Hemiptera</taxon>
        <taxon>Heteroptera</taxon>
        <taxon>Panheteroptera</taxon>
        <taxon>Cimicomorpha</taxon>
        <taxon>Miridae</taxon>
        <taxon>Mirini</taxon>
        <taxon>Apolygus</taxon>
    </lineage>
</organism>
<evidence type="ECO:0000313" key="1">
    <source>
        <dbReference type="EMBL" id="KAF6198794.1"/>
    </source>
</evidence>
<keyword evidence="2" id="KW-1185">Reference proteome</keyword>
<dbReference type="InterPro" id="IPR013087">
    <property type="entry name" value="Znf_C2H2_type"/>
</dbReference>
<dbReference type="OrthoDB" id="7424441at2759"/>
<gene>
    <name evidence="1" type="ORF">GE061_006817</name>
</gene>
<dbReference type="AlphaFoldDB" id="A0A6A4IU81"/>
<dbReference type="Proteomes" id="UP000466442">
    <property type="component" value="Unassembled WGS sequence"/>
</dbReference>
<dbReference type="PROSITE" id="PS00028">
    <property type="entry name" value="ZINC_FINGER_C2H2_1"/>
    <property type="match status" value="1"/>
</dbReference>
<protein>
    <submittedName>
        <fullName evidence="1">Uncharacterized protein</fullName>
    </submittedName>
</protein>